<proteinExistence type="predicted"/>
<comment type="caution">
    <text evidence="1">The sequence shown here is derived from an EMBL/GenBank/DDBJ whole genome shotgun (WGS) entry which is preliminary data.</text>
</comment>
<dbReference type="EMBL" id="JBBPBM010000037">
    <property type="protein sequence ID" value="KAK8528232.1"/>
    <property type="molecule type" value="Genomic_DNA"/>
</dbReference>
<keyword evidence="2" id="KW-1185">Reference proteome</keyword>
<name>A0ABR2D2C6_9ROSI</name>
<evidence type="ECO:0000313" key="1">
    <source>
        <dbReference type="EMBL" id="KAK8528232.1"/>
    </source>
</evidence>
<evidence type="ECO:0000313" key="2">
    <source>
        <dbReference type="Proteomes" id="UP001472677"/>
    </source>
</evidence>
<protein>
    <submittedName>
        <fullName evidence="1">Uncharacterized protein</fullName>
    </submittedName>
</protein>
<accession>A0ABR2D2C6</accession>
<gene>
    <name evidence="1" type="ORF">V6N12_074766</name>
</gene>
<organism evidence="1 2">
    <name type="scientific">Hibiscus sabdariffa</name>
    <name type="common">roselle</name>
    <dbReference type="NCBI Taxonomy" id="183260"/>
    <lineage>
        <taxon>Eukaryota</taxon>
        <taxon>Viridiplantae</taxon>
        <taxon>Streptophyta</taxon>
        <taxon>Embryophyta</taxon>
        <taxon>Tracheophyta</taxon>
        <taxon>Spermatophyta</taxon>
        <taxon>Magnoliopsida</taxon>
        <taxon>eudicotyledons</taxon>
        <taxon>Gunneridae</taxon>
        <taxon>Pentapetalae</taxon>
        <taxon>rosids</taxon>
        <taxon>malvids</taxon>
        <taxon>Malvales</taxon>
        <taxon>Malvaceae</taxon>
        <taxon>Malvoideae</taxon>
        <taxon>Hibiscus</taxon>
    </lineage>
</organism>
<reference evidence="1 2" key="1">
    <citation type="journal article" date="2024" name="G3 (Bethesda)">
        <title>Genome assembly of Hibiscus sabdariffa L. provides insights into metabolisms of medicinal natural products.</title>
        <authorList>
            <person name="Kim T."/>
        </authorList>
    </citation>
    <scope>NUCLEOTIDE SEQUENCE [LARGE SCALE GENOMIC DNA]</scope>
    <source>
        <strain evidence="1">TK-2024</strain>
        <tissue evidence="1">Old leaves</tissue>
    </source>
</reference>
<dbReference type="Proteomes" id="UP001472677">
    <property type="component" value="Unassembled WGS sequence"/>
</dbReference>
<sequence length="127" mass="14218">MMKNQIRELCVSDHICHNSLNIITIEAYRSSPLQDGVVDPIHPMQAIRFMKGKAVAAAGHLEVAWARQWQELATSRWRGGPQAVHAEPRILQVALLPRGHQLKPASYVRRAVPHSRPPRSGEVPLVL</sequence>